<reference evidence="7 8" key="1">
    <citation type="journal article" date="2013" name="Nat. Commun.">
        <title>The evolution and pathogenic mechanisms of the rice sheath blight pathogen.</title>
        <authorList>
            <person name="Zheng A."/>
            <person name="Lin R."/>
            <person name="Xu L."/>
            <person name="Qin P."/>
            <person name="Tang C."/>
            <person name="Ai P."/>
            <person name="Zhang D."/>
            <person name="Liu Y."/>
            <person name="Sun Z."/>
            <person name="Feng H."/>
            <person name="Wang Y."/>
            <person name="Chen Y."/>
            <person name="Liang X."/>
            <person name="Fu R."/>
            <person name="Li Q."/>
            <person name="Zhang J."/>
            <person name="Yu X."/>
            <person name="Xie Z."/>
            <person name="Ding L."/>
            <person name="Guan P."/>
            <person name="Tang J."/>
            <person name="Liang Y."/>
            <person name="Wang S."/>
            <person name="Deng Q."/>
            <person name="Li S."/>
            <person name="Zhu J."/>
            <person name="Wang L."/>
            <person name="Liu H."/>
            <person name="Li P."/>
        </authorList>
    </citation>
    <scope>NUCLEOTIDE SEQUENCE [LARGE SCALE GENOMIC DNA]</scope>
    <source>
        <strain evidence="8">AG-1 IA</strain>
    </source>
</reference>
<dbReference type="OrthoDB" id="250802at2759"/>
<comment type="function">
    <text evidence="5">Subunit of the V1 complex of vacuolar(H+)-ATPase (V-ATPase), a multisubunit enzyme composed of a peripheral complex (V1) that hydrolyzes ATP and a membrane integral complex (V0) that translocates protons. V-ATPase is responsible for acidifying and maintaining the pH of intracellular compartments and in some cell types, is targeted to the plasma membrane, where it is responsible for acidifying the extracellular environment.</text>
</comment>
<dbReference type="Pfam" id="PF03179">
    <property type="entry name" value="V-ATPase_G"/>
    <property type="match status" value="1"/>
</dbReference>
<evidence type="ECO:0000313" key="7">
    <source>
        <dbReference type="EMBL" id="ELU43526.1"/>
    </source>
</evidence>
<dbReference type="Gene3D" id="1.20.5.2950">
    <property type="match status" value="1"/>
</dbReference>
<dbReference type="NCBIfam" id="TIGR01147">
    <property type="entry name" value="V_ATP_synt_G"/>
    <property type="match status" value="1"/>
</dbReference>
<protein>
    <recommendedName>
        <fullName evidence="5">V-type proton ATPase subunit G</fullName>
    </recommendedName>
</protein>
<evidence type="ECO:0000256" key="5">
    <source>
        <dbReference type="RuleBase" id="RU364019"/>
    </source>
</evidence>
<keyword evidence="4 5" id="KW-0406">Ion transport</keyword>
<evidence type="ECO:0000256" key="4">
    <source>
        <dbReference type="ARBA" id="ARBA00023065"/>
    </source>
</evidence>
<dbReference type="OMA" id="ARKYRQD"/>
<dbReference type="STRING" id="983506.L8WZK6"/>
<comment type="subunit">
    <text evidence="5">V-ATPase is a heteromultimeric enzyme made up of two complexes: the ATP-hydrolytic V1 complex and the proton translocation V0 complex.</text>
</comment>
<dbReference type="GO" id="GO:0016887">
    <property type="term" value="F:ATP hydrolysis activity"/>
    <property type="evidence" value="ECO:0007669"/>
    <property type="project" value="TreeGrafter"/>
</dbReference>
<dbReference type="GO" id="GO:0000221">
    <property type="term" value="C:vacuolar proton-transporting V-type ATPase, V1 domain"/>
    <property type="evidence" value="ECO:0007669"/>
    <property type="project" value="TreeGrafter"/>
</dbReference>
<keyword evidence="3 5" id="KW-0375">Hydrogen ion transport</keyword>
<dbReference type="PANTHER" id="PTHR12713">
    <property type="entry name" value="VACUOLAR ATP SYNTHASE SUBUNIT G"/>
    <property type="match status" value="1"/>
</dbReference>
<keyword evidence="8" id="KW-1185">Reference proteome</keyword>
<evidence type="ECO:0000256" key="2">
    <source>
        <dbReference type="ARBA" id="ARBA00022448"/>
    </source>
</evidence>
<keyword evidence="2 5" id="KW-0813">Transport</keyword>
<dbReference type="FunFam" id="1.20.5.2950:FF:000001">
    <property type="entry name" value="V-type proton ATPase subunit G"/>
    <property type="match status" value="1"/>
</dbReference>
<name>L8WZK6_THACA</name>
<organism evidence="7 8">
    <name type="scientific">Thanatephorus cucumeris (strain AG1-IA)</name>
    <name type="common">Rice sheath blight fungus</name>
    <name type="synonym">Rhizoctonia solani</name>
    <dbReference type="NCBI Taxonomy" id="983506"/>
    <lineage>
        <taxon>Eukaryota</taxon>
        <taxon>Fungi</taxon>
        <taxon>Dikarya</taxon>
        <taxon>Basidiomycota</taxon>
        <taxon>Agaricomycotina</taxon>
        <taxon>Agaricomycetes</taxon>
        <taxon>Cantharellales</taxon>
        <taxon>Ceratobasidiaceae</taxon>
        <taxon>Rhizoctonia</taxon>
        <taxon>Rhizoctonia solani AG-1</taxon>
    </lineage>
</organism>
<sequence>MPKAGVVLLFCSDVDHVQRLLEAEQEAAKIVQDKLKDARTEAAKEIEAYKKQKEEEFKSLEGQVTGNTSNAQDAVDKDTEAKIAAINDAYAKQKDGVVQKLLDRVVLVKPELHRNLTKLEA</sequence>
<proteinExistence type="inferred from homology"/>
<dbReference type="InterPro" id="IPR005124">
    <property type="entry name" value="V-ATPase_G"/>
</dbReference>
<evidence type="ECO:0000256" key="3">
    <source>
        <dbReference type="ARBA" id="ARBA00022781"/>
    </source>
</evidence>
<feature type="coiled-coil region" evidence="6">
    <location>
        <begin position="21"/>
        <end position="63"/>
    </location>
</feature>
<dbReference type="GO" id="GO:0046961">
    <property type="term" value="F:proton-transporting ATPase activity, rotational mechanism"/>
    <property type="evidence" value="ECO:0007669"/>
    <property type="project" value="InterPro"/>
</dbReference>
<comment type="caution">
    <text evidence="7">The sequence shown here is derived from an EMBL/GenBank/DDBJ whole genome shotgun (WGS) entry which is preliminary data.</text>
</comment>
<dbReference type="Proteomes" id="UP000011668">
    <property type="component" value="Unassembled WGS sequence"/>
</dbReference>
<accession>L8WZK6</accession>
<dbReference type="HOGENOM" id="CLU_125101_2_0_1"/>
<evidence type="ECO:0000256" key="1">
    <source>
        <dbReference type="ARBA" id="ARBA00010066"/>
    </source>
</evidence>
<dbReference type="PANTHER" id="PTHR12713:SF11">
    <property type="entry name" value="V-TYPE PROTON ATPASE SUBUNIT G"/>
    <property type="match status" value="1"/>
</dbReference>
<dbReference type="EMBL" id="AFRT01000530">
    <property type="protein sequence ID" value="ELU43526.1"/>
    <property type="molecule type" value="Genomic_DNA"/>
</dbReference>
<comment type="similarity">
    <text evidence="1 5">Belongs to the V-ATPase G subunit family.</text>
</comment>
<keyword evidence="6" id="KW-0175">Coiled coil</keyword>
<dbReference type="AlphaFoldDB" id="L8WZK6"/>
<gene>
    <name evidence="7" type="ORF">AG1IA_02447</name>
</gene>
<evidence type="ECO:0000313" key="8">
    <source>
        <dbReference type="Proteomes" id="UP000011668"/>
    </source>
</evidence>
<evidence type="ECO:0000256" key="6">
    <source>
        <dbReference type="SAM" id="Coils"/>
    </source>
</evidence>